<gene>
    <name evidence="2" type="ORF">MGSAQ_000912</name>
</gene>
<sequence length="64" mass="6873">MMRPLRVRRLTGVNSLASSDSASSISSSCSSSSISSSREMLDWIIRCSSSALISLVFWASSTIL</sequence>
<evidence type="ECO:0000313" key="2">
    <source>
        <dbReference type="EMBL" id="KTF07592.1"/>
    </source>
</evidence>
<protein>
    <submittedName>
        <fullName evidence="2">Uncharacterized protein</fullName>
    </submittedName>
</protein>
<dbReference type="EMBL" id="AYSL01000449">
    <property type="protein sequence ID" value="KTF07592.1"/>
    <property type="molecule type" value="Genomic_DNA"/>
</dbReference>
<comment type="caution">
    <text evidence="2">The sequence shown here is derived from an EMBL/GenBank/DDBJ whole genome shotgun (WGS) entry which is preliminary data.</text>
</comment>
<proteinExistence type="predicted"/>
<reference evidence="2" key="1">
    <citation type="submission" date="2013-11" db="EMBL/GenBank/DDBJ databases">
        <title>Microbial diversity, functional groups and degradation webs in Northern and Southern Mediterranean and Red Sea marine crude oil polluted sites.</title>
        <authorList>
            <person name="Daffonchio D."/>
            <person name="Mapelli F."/>
            <person name="Ferrer M."/>
            <person name="Richter M."/>
            <person name="Cherif A."/>
            <person name="Malkawi H.I."/>
            <person name="Yakimov M.M."/>
            <person name="Abdel-Fattah Y.R."/>
            <person name="Blaghen M."/>
            <person name="Golyshin P.N."/>
            <person name="Kalogerakis N."/>
            <person name="Boon N."/>
            <person name="Magagnini M."/>
            <person name="Fava F."/>
        </authorList>
    </citation>
    <scope>NUCLEOTIDE SEQUENCE</scope>
</reference>
<name>A0A1B6NXA1_9ZZZZ</name>
<feature type="region of interest" description="Disordered" evidence="1">
    <location>
        <begin position="15"/>
        <end position="35"/>
    </location>
</feature>
<accession>A0A1B6NXA1</accession>
<dbReference type="AlphaFoldDB" id="A0A1B6NXA1"/>
<organism evidence="2">
    <name type="scientific">marine sediment metagenome</name>
    <dbReference type="NCBI Taxonomy" id="412755"/>
    <lineage>
        <taxon>unclassified sequences</taxon>
        <taxon>metagenomes</taxon>
        <taxon>ecological metagenomes</taxon>
    </lineage>
</organism>
<evidence type="ECO:0000256" key="1">
    <source>
        <dbReference type="SAM" id="MobiDB-lite"/>
    </source>
</evidence>